<dbReference type="Proteomes" id="UP000323917">
    <property type="component" value="Chromosome"/>
</dbReference>
<keyword evidence="2" id="KW-1185">Reference proteome</keyword>
<accession>A0A5B9QKZ2</accession>
<dbReference type="AlphaFoldDB" id="A0A5B9QKZ2"/>
<gene>
    <name evidence="1" type="ORF">Pr1d_20250</name>
</gene>
<sequence>MIPLKTVLSKQGSSARLWIPTLTAWLAVFSSAGPSHWIVGTIQGALEARVSIIGYNSYRPLVQESATFFRSRQPLFSSEQIIERFAFMEAVEENKRPYGT</sequence>
<dbReference type="EMBL" id="CP042913">
    <property type="protein sequence ID" value="QEG34743.1"/>
    <property type="molecule type" value="Genomic_DNA"/>
</dbReference>
<dbReference type="KEGG" id="bgok:Pr1d_20250"/>
<protein>
    <submittedName>
        <fullName evidence="1">Uncharacterized protein</fullName>
    </submittedName>
</protein>
<name>A0A5B9QKZ2_9BACT</name>
<dbReference type="RefSeq" id="WP_148073355.1">
    <property type="nucleotide sequence ID" value="NZ_CP042913.1"/>
</dbReference>
<evidence type="ECO:0000313" key="1">
    <source>
        <dbReference type="EMBL" id="QEG34743.1"/>
    </source>
</evidence>
<reference evidence="1 2" key="1">
    <citation type="submission" date="2019-08" db="EMBL/GenBank/DDBJ databases">
        <title>Deep-cultivation of Planctomycetes and their phenomic and genomic characterization uncovers novel biology.</title>
        <authorList>
            <person name="Wiegand S."/>
            <person name="Jogler M."/>
            <person name="Boedeker C."/>
            <person name="Pinto D."/>
            <person name="Vollmers J."/>
            <person name="Rivas-Marin E."/>
            <person name="Kohn T."/>
            <person name="Peeters S.H."/>
            <person name="Heuer A."/>
            <person name="Rast P."/>
            <person name="Oberbeckmann S."/>
            <person name="Bunk B."/>
            <person name="Jeske O."/>
            <person name="Meyerdierks A."/>
            <person name="Storesund J.E."/>
            <person name="Kallscheuer N."/>
            <person name="Luecker S."/>
            <person name="Lage O.M."/>
            <person name="Pohl T."/>
            <person name="Merkel B.J."/>
            <person name="Hornburger P."/>
            <person name="Mueller R.-W."/>
            <person name="Bruemmer F."/>
            <person name="Labrenz M."/>
            <person name="Spormann A.M."/>
            <person name="Op den Camp H."/>
            <person name="Overmann J."/>
            <person name="Amann R."/>
            <person name="Jetten M.S.M."/>
            <person name="Mascher T."/>
            <person name="Medema M.H."/>
            <person name="Devos D.P."/>
            <person name="Kaster A.-K."/>
            <person name="Ovreas L."/>
            <person name="Rohde M."/>
            <person name="Galperin M.Y."/>
            <person name="Jogler C."/>
        </authorList>
    </citation>
    <scope>NUCLEOTIDE SEQUENCE [LARGE SCALE GENOMIC DNA]</scope>
    <source>
        <strain evidence="1 2">Pr1d</strain>
    </source>
</reference>
<proteinExistence type="predicted"/>
<evidence type="ECO:0000313" key="2">
    <source>
        <dbReference type="Proteomes" id="UP000323917"/>
    </source>
</evidence>
<organism evidence="1 2">
    <name type="scientific">Bythopirellula goksoeyrii</name>
    <dbReference type="NCBI Taxonomy" id="1400387"/>
    <lineage>
        <taxon>Bacteria</taxon>
        <taxon>Pseudomonadati</taxon>
        <taxon>Planctomycetota</taxon>
        <taxon>Planctomycetia</taxon>
        <taxon>Pirellulales</taxon>
        <taxon>Lacipirellulaceae</taxon>
        <taxon>Bythopirellula</taxon>
    </lineage>
</organism>